<dbReference type="Proteomes" id="UP001589828">
    <property type="component" value="Unassembled WGS sequence"/>
</dbReference>
<reference evidence="1 2" key="1">
    <citation type="submission" date="2024-09" db="EMBL/GenBank/DDBJ databases">
        <authorList>
            <person name="Sun Q."/>
            <person name="Mori K."/>
        </authorList>
    </citation>
    <scope>NUCLEOTIDE SEQUENCE [LARGE SCALE GENOMIC DNA]</scope>
    <source>
        <strain evidence="1 2">NCAIM B.02415</strain>
    </source>
</reference>
<evidence type="ECO:0000313" key="2">
    <source>
        <dbReference type="Proteomes" id="UP001589828"/>
    </source>
</evidence>
<proteinExistence type="predicted"/>
<organism evidence="1 2">
    <name type="scientific">Mucilaginibacter angelicae</name>
    <dbReference type="NCBI Taxonomy" id="869718"/>
    <lineage>
        <taxon>Bacteria</taxon>
        <taxon>Pseudomonadati</taxon>
        <taxon>Bacteroidota</taxon>
        <taxon>Sphingobacteriia</taxon>
        <taxon>Sphingobacteriales</taxon>
        <taxon>Sphingobacteriaceae</taxon>
        <taxon>Mucilaginibacter</taxon>
    </lineage>
</organism>
<accession>A0ABV6L1L3</accession>
<keyword evidence="2" id="KW-1185">Reference proteome</keyword>
<comment type="caution">
    <text evidence="1">The sequence shown here is derived from an EMBL/GenBank/DDBJ whole genome shotgun (WGS) entry which is preliminary data.</text>
</comment>
<dbReference type="RefSeq" id="WP_377021410.1">
    <property type="nucleotide sequence ID" value="NZ_JBHLTS010000015.1"/>
</dbReference>
<protein>
    <submittedName>
        <fullName evidence="1">Uncharacterized protein</fullName>
    </submittedName>
</protein>
<evidence type="ECO:0000313" key="1">
    <source>
        <dbReference type="EMBL" id="MFC0513546.1"/>
    </source>
</evidence>
<sequence length="51" mass="5897">MINKLIGLNTLLLFVFSIAVRFKRKYPPTGDQPVEKTHWSPEYRPDLVPVA</sequence>
<name>A0ABV6L1L3_9SPHI</name>
<dbReference type="EMBL" id="JBHLTS010000015">
    <property type="protein sequence ID" value="MFC0513546.1"/>
    <property type="molecule type" value="Genomic_DNA"/>
</dbReference>
<gene>
    <name evidence="1" type="ORF">ACFFGT_05015</name>
</gene>